<feature type="transmembrane region" description="Helical" evidence="5">
    <location>
        <begin position="25"/>
        <end position="47"/>
    </location>
</feature>
<dbReference type="EMBL" id="AP026866">
    <property type="protein sequence ID" value="BDS08587.1"/>
    <property type="molecule type" value="Genomic_DNA"/>
</dbReference>
<reference evidence="7" key="1">
    <citation type="submission" date="2024-07" db="EMBL/GenBank/DDBJ databases">
        <title>Complete genome sequence of Verrucomicrobiaceae bacterium NT6N.</title>
        <authorList>
            <person name="Huang C."/>
            <person name="Takami H."/>
            <person name="Hamasaki K."/>
        </authorList>
    </citation>
    <scope>NUCLEOTIDE SEQUENCE</scope>
    <source>
        <strain evidence="7">NT6N</strain>
    </source>
</reference>
<dbReference type="PANTHER" id="PTHR36985">
    <property type="entry name" value="TRANSLOCATION AND ASSEMBLY MODULE SUBUNIT TAMB"/>
    <property type="match status" value="1"/>
</dbReference>
<sequence>MPDEEFSDSPEESPSKKPRSQRRKIILLIGLLVVCYLVNGPCARWLVHYGLNKALEAQGMTGSSEVTGTLSGGFTIQDLSYTGDQGIQSLKVSEASAHYKFSELFSSKVRGVDLKQSVVVIDLDKFPPSQEEEKSTDTKIKDTLQTLHPWISQPSITITDLDISILKSGVQQAHFNLKSFVHEAESNAFDMHGFVATDREGRTTPEQDVHLVWKPEAASIDRFEVLPDIAVEKVAIDWTSDFKGQGDLKFLAATLNVRVEENVSAKLSDGTINSKELVERFDLELPADFSISELDATVSEWLKPLPEWKIQAHTRLASATYQDYQLENTTLELTQDKQAYQLAVNGTLNTNALSIKADGRWLSPESETWWGHTQASYEVDVPKLGTLIQLIDDLPEGIELKNTAVDAKGNIEVKENEVTQADLEGQITKVAADGVTLPELDLTANYLSNGKSTAKLEAKRNGAIVLQLDADYGIDNKDYQGKLSVTEGDPAWINALARIFKAEVKLEGPVALTWEGKGNATEFNNPEIPQSGTLKLEKLNLILPDTPALNITAEANYNWPESVTLTSLQVKEKDWNGSASLRWDGEIVDIGKVKLTRGGEQVATLNGKLPFQAEIDSAKKFFNQNDEWNLAVKTQPIALKKIQEWFKVDLLNKMTGTTDLDVQLSGTPNNPQIKGSARASDVKGVDDGNLLPLHLSFDFYSENKKLNISGKLLEGDVDRFLLTGTVPFTPSDWINDPDFIDNFISNAPLSAEVKINTLKLGRFKNFIPQLEQLTGTLNGKATLKGTIENPEYLVDLDADVPLIKLKKDGIGDIKNVKLNTKFDQNQKATTKLTALVNGGKFEAGGTVDLRDYKKPVFDLYLRTQFALIHRDDMVSVRANSDIQLKGNMENATISGTVGIAESLFYKDIELIPIGVPSSEVAKVKMPALSKKKSNDTLPIPEPYANWKLNLTVRTDDPVLIRGNVAAGNLSGSIKVGGTLEKPAPSGTILVNEVKAKLPFSILEIKRGEIVFDPKNGLNPTLNIRGKSTIGSYDVSVFVYGSANSPKTAFTSYPPLPESEVMALLATGTTTSGLENQSVATFKAFQVFLLKLQQRNDKPGGNKLFKLLLSGIDDLNLNVGETDPFTGRKFSSATVELHRRWHFTAQVDDTQQTRGLVVYVIRFK</sequence>
<evidence type="ECO:0000256" key="3">
    <source>
        <dbReference type="ARBA" id="ARBA00022989"/>
    </source>
</evidence>
<evidence type="ECO:0000256" key="2">
    <source>
        <dbReference type="ARBA" id="ARBA00022692"/>
    </source>
</evidence>
<dbReference type="Pfam" id="PF04357">
    <property type="entry name" value="TamB"/>
    <property type="match status" value="1"/>
</dbReference>
<evidence type="ECO:0000313" key="7">
    <source>
        <dbReference type="EMBL" id="BDS08587.1"/>
    </source>
</evidence>
<dbReference type="GO" id="GO:0005886">
    <property type="term" value="C:plasma membrane"/>
    <property type="evidence" value="ECO:0007669"/>
    <property type="project" value="InterPro"/>
</dbReference>
<evidence type="ECO:0000256" key="4">
    <source>
        <dbReference type="ARBA" id="ARBA00023136"/>
    </source>
</evidence>
<dbReference type="KEGG" id="osu:NT6N_36270"/>
<name>A0AAT9FR09_9BACT</name>
<organism evidence="7">
    <name type="scientific">Oceaniferula spumae</name>
    <dbReference type="NCBI Taxonomy" id="2979115"/>
    <lineage>
        <taxon>Bacteria</taxon>
        <taxon>Pseudomonadati</taxon>
        <taxon>Verrucomicrobiota</taxon>
        <taxon>Verrucomicrobiia</taxon>
        <taxon>Verrucomicrobiales</taxon>
        <taxon>Verrucomicrobiaceae</taxon>
        <taxon>Oceaniferula</taxon>
    </lineage>
</organism>
<accession>A0AAT9FR09</accession>
<evidence type="ECO:0000259" key="6">
    <source>
        <dbReference type="Pfam" id="PF04357"/>
    </source>
</evidence>
<keyword evidence="2 5" id="KW-0812">Transmembrane</keyword>
<dbReference type="AlphaFoldDB" id="A0AAT9FR09"/>
<comment type="subcellular location">
    <subcellularLocation>
        <location evidence="1">Membrane</location>
        <topology evidence="1">Single-pass membrane protein</topology>
    </subcellularLocation>
</comment>
<evidence type="ECO:0000256" key="5">
    <source>
        <dbReference type="SAM" id="Phobius"/>
    </source>
</evidence>
<dbReference type="GO" id="GO:0097347">
    <property type="term" value="C:TAM protein secretion complex"/>
    <property type="evidence" value="ECO:0007669"/>
    <property type="project" value="TreeGrafter"/>
</dbReference>
<protein>
    <recommendedName>
        <fullName evidence="6">Translocation and assembly module TamB C-terminal domain-containing protein</fullName>
    </recommendedName>
</protein>
<dbReference type="InterPro" id="IPR007452">
    <property type="entry name" value="TamB_C"/>
</dbReference>
<proteinExistence type="predicted"/>
<keyword evidence="4 5" id="KW-0472">Membrane</keyword>
<evidence type="ECO:0000256" key="1">
    <source>
        <dbReference type="ARBA" id="ARBA00004167"/>
    </source>
</evidence>
<gene>
    <name evidence="7" type="ORF">NT6N_36270</name>
</gene>
<dbReference type="PANTHER" id="PTHR36985:SF1">
    <property type="entry name" value="TRANSLOCATION AND ASSEMBLY MODULE SUBUNIT TAMB"/>
    <property type="match status" value="1"/>
</dbReference>
<dbReference type="GO" id="GO:0009306">
    <property type="term" value="P:protein secretion"/>
    <property type="evidence" value="ECO:0007669"/>
    <property type="project" value="InterPro"/>
</dbReference>
<feature type="domain" description="Translocation and assembly module TamB C-terminal" evidence="6">
    <location>
        <begin position="832"/>
        <end position="1095"/>
    </location>
</feature>
<keyword evidence="3 5" id="KW-1133">Transmembrane helix</keyword>